<dbReference type="PATRIC" id="fig|449659.4.peg.368"/>
<dbReference type="STRING" id="449659.IV66_GL000369"/>
<comment type="caution">
    <text evidence="1">The sequence shown here is derived from an EMBL/GenBank/DDBJ whole genome shotgun (WGS) entry which is preliminary data.</text>
</comment>
<dbReference type="OrthoDB" id="9873291at2"/>
<keyword evidence="2" id="KW-1185">Reference proteome</keyword>
<sequence length="94" mass="10861">MREYWELLKNCTDLGDEINSEYFSDARDLAQTLNISVNTFAKRFGDLPRFKNSDVGHPENWGDAVVCKSHGIIFFRLNETLKEALNKYLNAVVF</sequence>
<proteinExistence type="predicted"/>
<dbReference type="AlphaFoldDB" id="A0A0R2L8C9"/>
<gene>
    <name evidence="1" type="ORF">IV66_GL000369</name>
</gene>
<protein>
    <submittedName>
        <fullName evidence="1">Uncharacterized protein</fullName>
    </submittedName>
</protein>
<name>A0A0R2L8C9_9LACO</name>
<dbReference type="Proteomes" id="UP000051886">
    <property type="component" value="Unassembled WGS sequence"/>
</dbReference>
<evidence type="ECO:0000313" key="2">
    <source>
        <dbReference type="Proteomes" id="UP000051886"/>
    </source>
</evidence>
<reference evidence="1 2" key="1">
    <citation type="journal article" date="2015" name="Genome Announc.">
        <title>Expanding the biotechnology potential of lactobacilli through comparative genomics of 213 strains and associated genera.</title>
        <authorList>
            <person name="Sun Z."/>
            <person name="Harris H.M."/>
            <person name="McCann A."/>
            <person name="Guo C."/>
            <person name="Argimon S."/>
            <person name="Zhang W."/>
            <person name="Yang X."/>
            <person name="Jeffery I.B."/>
            <person name="Cooney J.C."/>
            <person name="Kagawa T.F."/>
            <person name="Liu W."/>
            <person name="Song Y."/>
            <person name="Salvetti E."/>
            <person name="Wrobel A."/>
            <person name="Rasinkangas P."/>
            <person name="Parkhill J."/>
            <person name="Rea M.C."/>
            <person name="O'Sullivan O."/>
            <person name="Ritari J."/>
            <person name="Douillard F.P."/>
            <person name="Paul Ross R."/>
            <person name="Yang R."/>
            <person name="Briner A.E."/>
            <person name="Felis G.E."/>
            <person name="de Vos W.M."/>
            <person name="Barrangou R."/>
            <person name="Klaenhammer T.R."/>
            <person name="Caufield P.W."/>
            <person name="Cui Y."/>
            <person name="Zhang H."/>
            <person name="O'Toole P.W."/>
        </authorList>
    </citation>
    <scope>NUCLEOTIDE SEQUENCE [LARGE SCALE GENOMIC DNA]</scope>
    <source>
        <strain evidence="1 2">NBRC 103219</strain>
    </source>
</reference>
<dbReference type="EMBL" id="JQCN01000052">
    <property type="protein sequence ID" value="KRN98079.1"/>
    <property type="molecule type" value="Genomic_DNA"/>
</dbReference>
<evidence type="ECO:0000313" key="1">
    <source>
        <dbReference type="EMBL" id="KRN98079.1"/>
    </source>
</evidence>
<dbReference type="RefSeq" id="WP_017867584.1">
    <property type="nucleotide sequence ID" value="NZ_BJYB01000002.1"/>
</dbReference>
<accession>A0A0R2L8C9</accession>
<organism evidence="1 2">
    <name type="scientific">Ligilactobacillus pobuzihii</name>
    <dbReference type="NCBI Taxonomy" id="449659"/>
    <lineage>
        <taxon>Bacteria</taxon>
        <taxon>Bacillati</taxon>
        <taxon>Bacillota</taxon>
        <taxon>Bacilli</taxon>
        <taxon>Lactobacillales</taxon>
        <taxon>Lactobacillaceae</taxon>
        <taxon>Ligilactobacillus</taxon>
    </lineage>
</organism>